<keyword evidence="2" id="KW-1185">Reference proteome</keyword>
<evidence type="ECO:0000313" key="2">
    <source>
        <dbReference type="Proteomes" id="UP000241769"/>
    </source>
</evidence>
<protein>
    <submittedName>
        <fullName evidence="1">Hemagluttinin family protein</fullName>
    </submittedName>
</protein>
<gene>
    <name evidence="1" type="ORF">PROFUN_03654</name>
</gene>
<name>A0A2P6NSI4_9EUKA</name>
<sequence length="811" mass="83454">MQTGPALLVRGAQNQRKTRKLQPLVCGSLCHFSTPSQEPSTTRKPTDAHQRTMYKLALFVISALCLAAHVSADCIQIPSNQAATINSTADITKFSDCINLPGLIIGSGDISGGVSLPNLVSINYTAPGAQTGFGLTIANSQATFVSLPALRYIQATQLRVTNNLNLASLSLPLSITTQSSTGLAVVFANNPVLSDTVLGLTSTNNGDLTIGGRTLAGAALAASGTVNFPYLQSVATLTVSFVTNLTTVNLPALSTLQSLYLQNTSVVNFNAPNALTVSANLVVQTNPNLVNFTSDFQQATFFTFSNNGAAGGGAITLTANKLASLQTFTVENNPTLTSLSLASLQYIGQSFSVSNNPELQTFNHPLSTYCASNYQFNNNGAAATRVNATIGIQITQGTVFLQNNFFTQAVLNQLSSIGSTSISSNSFSVGFVSQATYNVTGQFLFTDNTGLQTADFSGLNYIGSLIFQRNNGAGSILFTRLQVVTGATTNVISDNTGFTSITFGSLNSLGFYSGGAVQGYYTNVTSNIGDFQIINNNDLTSIVTSGSSRWVATSLQILNNANLKTISLGGLVQAGLLRLDQTSVSNISLPNLSCVGNLDIPNTNTGAGGVVISAPSLSLFYILGQNAQQTNTACTESLGTFGSQACLNFCYTCSSGTAQCGSLSRPPSGLSNLCLSPNTTGTTTTFPGSCTAKTAVADFSSNQATPVAYTSTGIYNAPTPISSTGGNGNVPTVVDTPTGTVVVTSGVTTTTTGNPTNGNGNTNTVITTPTGTITVSSGSPTASGTNNGSSSSASIVQISMALIALIGAAML</sequence>
<accession>A0A2P6NSI4</accession>
<dbReference type="InParanoid" id="A0A2P6NSI4"/>
<dbReference type="EMBL" id="MDYQ01000025">
    <property type="protein sequence ID" value="PRP86906.1"/>
    <property type="molecule type" value="Genomic_DNA"/>
</dbReference>
<dbReference type="AlphaFoldDB" id="A0A2P6NSI4"/>
<organism evidence="1 2">
    <name type="scientific">Planoprotostelium fungivorum</name>
    <dbReference type="NCBI Taxonomy" id="1890364"/>
    <lineage>
        <taxon>Eukaryota</taxon>
        <taxon>Amoebozoa</taxon>
        <taxon>Evosea</taxon>
        <taxon>Variosea</taxon>
        <taxon>Cavosteliida</taxon>
        <taxon>Cavosteliaceae</taxon>
        <taxon>Planoprotostelium</taxon>
    </lineage>
</organism>
<dbReference type="Proteomes" id="UP000241769">
    <property type="component" value="Unassembled WGS sequence"/>
</dbReference>
<proteinExistence type="predicted"/>
<reference evidence="1 2" key="1">
    <citation type="journal article" date="2018" name="Genome Biol. Evol.">
        <title>Multiple Roots of Fruiting Body Formation in Amoebozoa.</title>
        <authorList>
            <person name="Hillmann F."/>
            <person name="Forbes G."/>
            <person name="Novohradska S."/>
            <person name="Ferling I."/>
            <person name="Riege K."/>
            <person name="Groth M."/>
            <person name="Westermann M."/>
            <person name="Marz M."/>
            <person name="Spaller T."/>
            <person name="Winckler T."/>
            <person name="Schaap P."/>
            <person name="Glockner G."/>
        </authorList>
    </citation>
    <scope>NUCLEOTIDE SEQUENCE [LARGE SCALE GENOMIC DNA]</scope>
    <source>
        <strain evidence="1 2">Jena</strain>
    </source>
</reference>
<comment type="caution">
    <text evidence="1">The sequence shown here is derived from an EMBL/GenBank/DDBJ whole genome shotgun (WGS) entry which is preliminary data.</text>
</comment>
<evidence type="ECO:0000313" key="1">
    <source>
        <dbReference type="EMBL" id="PRP86906.1"/>
    </source>
</evidence>